<reference evidence="7" key="2">
    <citation type="submission" date="2019-11" db="UniProtKB">
        <authorList>
            <consortium name="WormBaseParasite"/>
        </authorList>
    </citation>
    <scope>IDENTIFICATION</scope>
</reference>
<organism evidence="7">
    <name type="scientific">Mesocestoides corti</name>
    <name type="common">Flatworm</name>
    <dbReference type="NCBI Taxonomy" id="53468"/>
    <lineage>
        <taxon>Eukaryota</taxon>
        <taxon>Metazoa</taxon>
        <taxon>Spiralia</taxon>
        <taxon>Lophotrochozoa</taxon>
        <taxon>Platyhelminthes</taxon>
        <taxon>Cestoda</taxon>
        <taxon>Eucestoda</taxon>
        <taxon>Cyclophyllidea</taxon>
        <taxon>Mesocestoididae</taxon>
        <taxon>Mesocestoides</taxon>
    </lineage>
</organism>
<dbReference type="Pfam" id="PF00012">
    <property type="entry name" value="HSP70"/>
    <property type="match status" value="1"/>
</dbReference>
<accession>A0A0R3UIA9</accession>
<keyword evidence="2" id="KW-0547">Nucleotide-binding</keyword>
<dbReference type="Gene3D" id="3.90.640.10">
    <property type="entry name" value="Actin, Chain A, domain 4"/>
    <property type="match status" value="1"/>
</dbReference>
<dbReference type="GO" id="GO:0034663">
    <property type="term" value="C:endoplasmic reticulum chaperone complex"/>
    <property type="evidence" value="ECO:0007669"/>
    <property type="project" value="TreeGrafter"/>
</dbReference>
<keyword evidence="3" id="KW-0067">ATP-binding</keyword>
<evidence type="ECO:0000313" key="6">
    <source>
        <dbReference type="Proteomes" id="UP000267029"/>
    </source>
</evidence>
<evidence type="ECO:0000256" key="2">
    <source>
        <dbReference type="ARBA" id="ARBA00022741"/>
    </source>
</evidence>
<dbReference type="PANTHER" id="PTHR45639">
    <property type="entry name" value="HSC70CB, ISOFORM G-RELATED"/>
    <property type="match status" value="1"/>
</dbReference>
<keyword evidence="6" id="KW-1185">Reference proteome</keyword>
<dbReference type="Gene3D" id="3.30.30.30">
    <property type="match status" value="1"/>
</dbReference>
<protein>
    <submittedName>
        <fullName evidence="7">Heat shock 70 kDa protein 14</fullName>
    </submittedName>
</protein>
<dbReference type="InterPro" id="IPR043129">
    <property type="entry name" value="ATPase_NBD"/>
</dbReference>
<dbReference type="WBParaSite" id="MCU_003305-RA">
    <property type="protein sequence ID" value="MCU_003305-RA"/>
    <property type="gene ID" value="MCU_003305"/>
</dbReference>
<gene>
    <name evidence="5" type="ORF">MCOS_LOCUS7148</name>
</gene>
<feature type="compositionally biased region" description="Low complexity" evidence="4">
    <location>
        <begin position="454"/>
        <end position="486"/>
    </location>
</feature>
<feature type="region of interest" description="Disordered" evidence="4">
    <location>
        <begin position="409"/>
        <end position="517"/>
    </location>
</feature>
<evidence type="ECO:0000313" key="7">
    <source>
        <dbReference type="WBParaSite" id="MCU_003305-RA"/>
    </source>
</evidence>
<dbReference type="AlphaFoldDB" id="A0A0R3UIA9"/>
<dbReference type="Gene3D" id="3.30.420.40">
    <property type="match status" value="2"/>
</dbReference>
<dbReference type="GO" id="GO:0005524">
    <property type="term" value="F:ATP binding"/>
    <property type="evidence" value="ECO:0007669"/>
    <property type="project" value="UniProtKB-KW"/>
</dbReference>
<dbReference type="STRING" id="53468.A0A0R3UIA9"/>
<evidence type="ECO:0000256" key="1">
    <source>
        <dbReference type="ARBA" id="ARBA00007381"/>
    </source>
</evidence>
<dbReference type="OrthoDB" id="2401965at2759"/>
<dbReference type="PRINTS" id="PR00301">
    <property type="entry name" value="HEATSHOCK70"/>
</dbReference>
<reference evidence="5 6" key="1">
    <citation type="submission" date="2018-10" db="EMBL/GenBank/DDBJ databases">
        <authorList>
            <consortium name="Pathogen Informatics"/>
        </authorList>
    </citation>
    <scope>NUCLEOTIDE SEQUENCE [LARGE SCALE GENOMIC DNA]</scope>
</reference>
<evidence type="ECO:0000256" key="3">
    <source>
        <dbReference type="ARBA" id="ARBA00022840"/>
    </source>
</evidence>
<evidence type="ECO:0000256" key="4">
    <source>
        <dbReference type="SAM" id="MobiDB-lite"/>
    </source>
</evidence>
<dbReference type="Proteomes" id="UP000267029">
    <property type="component" value="Unassembled WGS sequence"/>
</dbReference>
<name>A0A0R3UIA9_MESCO</name>
<dbReference type="EMBL" id="UXSR01005332">
    <property type="protein sequence ID" value="VDD81145.1"/>
    <property type="molecule type" value="Genomic_DNA"/>
</dbReference>
<dbReference type="SUPFAM" id="SSF53067">
    <property type="entry name" value="Actin-like ATPase domain"/>
    <property type="match status" value="2"/>
</dbReference>
<dbReference type="GO" id="GO:0140662">
    <property type="term" value="F:ATP-dependent protein folding chaperone"/>
    <property type="evidence" value="ECO:0007669"/>
    <property type="project" value="InterPro"/>
</dbReference>
<sequence length="517" mass="56962">MSTPPPKSTGAAIGIDFGTTKCSSAHYRDGRISLHRNEHQKTATPVYLTFDLHDEIKHGEMVRNHFELSVNQTLFGIKRLIHPGGPSINNSFDRNVQMRMGMCEINGVENASPVKICSHFISYLKSNAEKDLREKVTSAVITVPFVFTHDERETIKEAAKSAGLENVLLVHETTAAALAYATDNQISQADNVLVVSFGGGYMEAKYFSHLSQHFLEAYRNMGDPDCFGEELTQLIIDHLNKRCHQQTGCNLLAKPKMQHLVRLEAERIKRSLTTSPSMHFEFTEVGPGIDFKGVFTTGYLNALSAKMISGVRETLKAASMDWKYQVKEIVVTGGSSRLGCVKKLLREIFPRAALRESINAEEAAVYGAGVLAHFWKTGQLEMAESQEQTQVNIESSQTTTTCSSQINNSAHNLNLQTETQSPDNSTEGREPMDCSDGAGTERIPASSHEQLQNSGLTDTTQPTTQEQSSTATDAPTLTDTSLTTPLQTHPVYQPGNQIAEHNHSSTNPNIEPRHSTI</sequence>
<evidence type="ECO:0000313" key="5">
    <source>
        <dbReference type="EMBL" id="VDD81145.1"/>
    </source>
</evidence>
<comment type="similarity">
    <text evidence="1">Belongs to the heat shock protein 70 family.</text>
</comment>
<dbReference type="GO" id="GO:0030968">
    <property type="term" value="P:endoplasmic reticulum unfolded protein response"/>
    <property type="evidence" value="ECO:0007669"/>
    <property type="project" value="TreeGrafter"/>
</dbReference>
<feature type="compositionally biased region" description="Polar residues" evidence="4">
    <location>
        <begin position="409"/>
        <end position="425"/>
    </location>
</feature>
<dbReference type="InterPro" id="IPR013126">
    <property type="entry name" value="Hsp_70_fam"/>
</dbReference>
<proteinExistence type="inferred from homology"/>
<dbReference type="PANTHER" id="PTHR45639:SF34">
    <property type="entry name" value="CHAPERONE PROTEIN DNAK"/>
    <property type="match status" value="1"/>
</dbReference>